<reference evidence="2 3" key="1">
    <citation type="submission" date="2020-04" db="EMBL/GenBank/DDBJ databases">
        <authorList>
            <person name="Alioto T."/>
            <person name="Alioto T."/>
            <person name="Gomez Garrido J."/>
        </authorList>
    </citation>
    <scope>NUCLEOTIDE SEQUENCE [LARGE SCALE GENOMIC DNA]</scope>
</reference>
<feature type="region of interest" description="Disordered" evidence="1">
    <location>
        <begin position="1"/>
        <end position="39"/>
    </location>
</feature>
<protein>
    <submittedName>
        <fullName evidence="2">Uncharacterized protein</fullName>
    </submittedName>
</protein>
<dbReference type="Pfam" id="PF00687">
    <property type="entry name" value="Ribosomal_L1"/>
    <property type="match status" value="1"/>
</dbReference>
<evidence type="ECO:0000256" key="1">
    <source>
        <dbReference type="SAM" id="MobiDB-lite"/>
    </source>
</evidence>
<feature type="compositionally biased region" description="Basic residues" evidence="1">
    <location>
        <begin position="514"/>
        <end position="523"/>
    </location>
</feature>
<dbReference type="InterPro" id="IPR023674">
    <property type="entry name" value="Ribosomal_uL1-like"/>
</dbReference>
<evidence type="ECO:0000313" key="2">
    <source>
        <dbReference type="EMBL" id="CAB3363917.1"/>
    </source>
</evidence>
<gene>
    <name evidence="2" type="ORF">CLODIP_2_CD06971</name>
</gene>
<dbReference type="EMBL" id="CADEPI010000014">
    <property type="protein sequence ID" value="CAB3363917.1"/>
    <property type="molecule type" value="Genomic_DNA"/>
</dbReference>
<feature type="compositionally biased region" description="Acidic residues" evidence="1">
    <location>
        <begin position="382"/>
        <end position="392"/>
    </location>
</feature>
<dbReference type="Proteomes" id="UP000494165">
    <property type="component" value="Unassembled WGS sequence"/>
</dbReference>
<dbReference type="Gene3D" id="3.40.50.790">
    <property type="match status" value="1"/>
</dbReference>
<feature type="compositionally biased region" description="Basic and acidic residues" evidence="1">
    <location>
        <begin position="499"/>
        <end position="513"/>
    </location>
</feature>
<dbReference type="OrthoDB" id="10251727at2759"/>
<feature type="compositionally biased region" description="Basic and acidic residues" evidence="1">
    <location>
        <begin position="393"/>
        <end position="413"/>
    </location>
</feature>
<organism evidence="2 3">
    <name type="scientific">Cloeon dipterum</name>
    <dbReference type="NCBI Taxonomy" id="197152"/>
    <lineage>
        <taxon>Eukaryota</taxon>
        <taxon>Metazoa</taxon>
        <taxon>Ecdysozoa</taxon>
        <taxon>Arthropoda</taxon>
        <taxon>Hexapoda</taxon>
        <taxon>Insecta</taxon>
        <taxon>Pterygota</taxon>
        <taxon>Palaeoptera</taxon>
        <taxon>Ephemeroptera</taxon>
        <taxon>Pisciforma</taxon>
        <taxon>Baetidae</taxon>
        <taxon>Cloeon</taxon>
    </lineage>
</organism>
<dbReference type="InterPro" id="IPR016095">
    <property type="entry name" value="Ribosomal_uL1_3-a/b-sand"/>
</dbReference>
<evidence type="ECO:0000313" key="3">
    <source>
        <dbReference type="Proteomes" id="UP000494165"/>
    </source>
</evidence>
<dbReference type="SUPFAM" id="SSF56808">
    <property type="entry name" value="Ribosomal protein L1"/>
    <property type="match status" value="1"/>
</dbReference>
<keyword evidence="3" id="KW-1185">Reference proteome</keyword>
<dbReference type="InterPro" id="IPR028364">
    <property type="entry name" value="Ribosomal_uL1/biogenesis"/>
</dbReference>
<accession>A0A8S1C9N5</accession>
<feature type="region of interest" description="Disordered" evidence="1">
    <location>
        <begin position="382"/>
        <end position="523"/>
    </location>
</feature>
<dbReference type="AlphaFoldDB" id="A0A8S1C9N5"/>
<name>A0A8S1C9N5_9INSE</name>
<comment type="caution">
    <text evidence="2">The sequence shown here is derived from an EMBL/GenBank/DDBJ whole genome shotgun (WGS) entry which is preliminary data.</text>
</comment>
<proteinExistence type="predicted"/>
<sequence length="523" mass="58790">MKVRKSMSKPRASLALQKPKSIDNSPIKGGNKKKLKNPAGVVYPPENLVEPDLEQEIIEKAAEALLKLDADRKENKISLLGGDAGEPVNLLFSFYKIAEVPSRMLRFEVPNSPVQDSTDIALIVRDLEPKRREPDHDAVIQMYESRLRAHGIKHPLKIITLRQIMTECKTYEAKKKLCNSYDMFLADCSISGTLVPLLGKHFSTVKKNPVPVKTEPIGLMKSSIEKAFRKVQFQLNSNGNCKSIKIGHTKMKASQIAENVVAAAKALCKELPGGWINIRNMQIKTLRAPGVTFYHAIRNPNDVKITGIRKTIKHNKAVEGELSTTTMDDFKVRVRPDGEVEMIDLEGNRLSKKRTLEAMKEFGFKRKRKYAVSDAVILATEEADDTEVGEEEESKRVVPKSLDRVADMDAEHGSEDEDVKEELQPKKEKGSKKKKKAKVVDSDDDDEEEAAVGNYEEAYLHQLEQETKEKKKKVKKTAKKAQDVSNQVEKKKKGQKAPKAADQKKTNAANKEKLNKKKKKNSM</sequence>
<dbReference type="CDD" id="cd00403">
    <property type="entry name" value="Ribosomal_L1"/>
    <property type="match status" value="1"/>
</dbReference>
<feature type="compositionally biased region" description="Basic residues" evidence="1">
    <location>
        <begin position="470"/>
        <end position="479"/>
    </location>
</feature>